<evidence type="ECO:0000256" key="7">
    <source>
        <dbReference type="RuleBase" id="RU362106"/>
    </source>
</evidence>
<evidence type="ECO:0000256" key="4">
    <source>
        <dbReference type="ARBA" id="ARBA00022691"/>
    </source>
</evidence>
<evidence type="ECO:0000256" key="3">
    <source>
        <dbReference type="ARBA" id="ARBA00022679"/>
    </source>
</evidence>
<keyword evidence="3 6" id="KW-0808">Transferase</keyword>
<dbReference type="Gene3D" id="1.10.8.100">
    <property type="entry name" value="Ribosomal RNA adenine dimethylase-like, domain 2"/>
    <property type="match status" value="1"/>
</dbReference>
<dbReference type="PROSITE" id="PS51689">
    <property type="entry name" value="SAM_RNA_A_N6_MT"/>
    <property type="match status" value="1"/>
</dbReference>
<keyword evidence="4 6" id="KW-0949">S-adenosyl-L-methionine</keyword>
<gene>
    <name evidence="10" type="ORF">Vafri_8614</name>
</gene>
<dbReference type="SMART" id="SM00650">
    <property type="entry name" value="rADc"/>
    <property type="match status" value="1"/>
</dbReference>
<evidence type="ECO:0000313" key="10">
    <source>
        <dbReference type="EMBL" id="GIL52847.1"/>
    </source>
</evidence>
<protein>
    <recommendedName>
        <fullName evidence="7">rRNA adenine N(6)-methyltransferase</fullName>
        <ecNumber evidence="7">2.1.1.-</ecNumber>
    </recommendedName>
</protein>
<dbReference type="Gene3D" id="3.40.50.150">
    <property type="entry name" value="Vaccinia Virus protein VP39"/>
    <property type="match status" value="1"/>
</dbReference>
<dbReference type="Pfam" id="PF00398">
    <property type="entry name" value="RrnaAD"/>
    <property type="match status" value="1"/>
</dbReference>
<dbReference type="AlphaFoldDB" id="A0A8J4B2W2"/>
<feature type="compositionally biased region" description="Polar residues" evidence="8">
    <location>
        <begin position="247"/>
        <end position="256"/>
    </location>
</feature>
<keyword evidence="1 7" id="KW-0698">rRNA processing</keyword>
<feature type="compositionally biased region" description="Polar residues" evidence="8">
    <location>
        <begin position="1"/>
        <end position="27"/>
    </location>
</feature>
<feature type="binding site" evidence="6">
    <location>
        <position position="160"/>
    </location>
    <ligand>
        <name>S-adenosyl-L-methionine</name>
        <dbReference type="ChEBI" id="CHEBI:59789"/>
    </ligand>
</feature>
<keyword evidence="2 6" id="KW-0489">Methyltransferase</keyword>
<feature type="compositionally biased region" description="Polar residues" evidence="8">
    <location>
        <begin position="271"/>
        <end position="286"/>
    </location>
</feature>
<evidence type="ECO:0000256" key="2">
    <source>
        <dbReference type="ARBA" id="ARBA00022603"/>
    </source>
</evidence>
<feature type="region of interest" description="Disordered" evidence="8">
    <location>
        <begin position="1"/>
        <end position="71"/>
    </location>
</feature>
<feature type="region of interest" description="Disordered" evidence="8">
    <location>
        <begin position="247"/>
        <end position="299"/>
    </location>
</feature>
<evidence type="ECO:0000256" key="6">
    <source>
        <dbReference type="PROSITE-ProRule" id="PRU01026"/>
    </source>
</evidence>
<proteinExistence type="inferred from homology"/>
<dbReference type="InterPro" id="IPR029063">
    <property type="entry name" value="SAM-dependent_MTases_sf"/>
</dbReference>
<feature type="binding site" evidence="6">
    <location>
        <position position="206"/>
    </location>
    <ligand>
        <name>S-adenosyl-L-methionine</name>
        <dbReference type="ChEBI" id="CHEBI:59789"/>
    </ligand>
</feature>
<evidence type="ECO:0000256" key="5">
    <source>
        <dbReference type="ARBA" id="ARBA00022884"/>
    </source>
</evidence>
<sequence>MTFQSHAHLSHNNQLCQRVHQSQQQRMRLSAGRRTPGGSTGSIPTKGRSRPEIKAPRKAETRAPNPSLLPIINPTEEQVNLPNLGWMWQVGNHPTAGESQGASASPRHMPSAVSTVANLYEDRIKAKRSLGQNFLTDDGVLQDIVVAAGVGPGDLVLEVGPGTGNLTKHLLAAGAHVTAVEKDDTLYGRLQEEYRNVPGLALIHGDALKVGLEEAIRGMLMQERQAEPPRAHPQSETYVGAAELATGPTSAATDPETSTSTARAATTPPRQNSTSEAWSRKTATANSGDAGRGGSGGERSRKIKVVANLPYNITKDLLLLLLPLGDLISDLHVMIQHEAAVRLTERTPGGPEWRAANIRTLFYCKPRYRFRISRLKYDPVPGVDGALVTFSLLPPGARHAVPSERAFHALVVKAFSERRKKMRNSLQPLHSSNQVEAALAGCGLNVDARAQDLTLEQFVTLSRHLHQQTLAEGMDLLPNPRHPEALGQGEEQG</sequence>
<feature type="binding site" evidence="6">
    <location>
        <position position="308"/>
    </location>
    <ligand>
        <name>S-adenosyl-L-methionine</name>
        <dbReference type="ChEBI" id="CHEBI:59789"/>
    </ligand>
</feature>
<feature type="binding site" evidence="6">
    <location>
        <position position="133"/>
    </location>
    <ligand>
        <name>S-adenosyl-L-methionine</name>
        <dbReference type="ChEBI" id="CHEBI:59789"/>
    </ligand>
</feature>
<dbReference type="Proteomes" id="UP000747399">
    <property type="component" value="Unassembled WGS sequence"/>
</dbReference>
<organism evidence="10 11">
    <name type="scientific">Volvox africanus</name>
    <dbReference type="NCBI Taxonomy" id="51714"/>
    <lineage>
        <taxon>Eukaryota</taxon>
        <taxon>Viridiplantae</taxon>
        <taxon>Chlorophyta</taxon>
        <taxon>core chlorophytes</taxon>
        <taxon>Chlorophyceae</taxon>
        <taxon>CS clade</taxon>
        <taxon>Chlamydomonadales</taxon>
        <taxon>Volvocaceae</taxon>
        <taxon>Volvox</taxon>
    </lineage>
</organism>
<comment type="similarity">
    <text evidence="6 7">Belongs to the class I-like SAM-binding methyltransferase superfamily. rRNA adenine N(6)-methyltransferase family.</text>
</comment>
<evidence type="ECO:0000256" key="8">
    <source>
        <dbReference type="SAM" id="MobiDB-lite"/>
    </source>
</evidence>
<dbReference type="InterPro" id="IPR020598">
    <property type="entry name" value="rRNA_Ade_methylase_Trfase_N"/>
</dbReference>
<name>A0A8J4B2W2_9CHLO</name>
<dbReference type="GO" id="GO:0000179">
    <property type="term" value="F:rRNA (adenine-N6,N6-)-dimethyltransferase activity"/>
    <property type="evidence" value="ECO:0007669"/>
    <property type="project" value="UniProtKB-UniRule"/>
</dbReference>
<keyword evidence="5 6" id="KW-0694">RNA-binding</keyword>
<feature type="compositionally biased region" description="Low complexity" evidence="8">
    <location>
        <begin position="257"/>
        <end position="270"/>
    </location>
</feature>
<dbReference type="PANTHER" id="PTHR11727">
    <property type="entry name" value="DIMETHYLADENOSINE TRANSFERASE"/>
    <property type="match status" value="1"/>
</dbReference>
<feature type="domain" description="Ribosomal RNA adenine methylase transferase N-terminal" evidence="9">
    <location>
        <begin position="140"/>
        <end position="394"/>
    </location>
</feature>
<feature type="binding site" evidence="6">
    <location>
        <position position="135"/>
    </location>
    <ligand>
        <name>S-adenosyl-L-methionine</name>
        <dbReference type="ChEBI" id="CHEBI:59789"/>
    </ligand>
</feature>
<dbReference type="GO" id="GO:0003723">
    <property type="term" value="F:RNA binding"/>
    <property type="evidence" value="ECO:0007669"/>
    <property type="project" value="UniProtKB-UniRule"/>
</dbReference>
<dbReference type="InterPro" id="IPR023165">
    <property type="entry name" value="rRNA_Ade_diMease-like_C"/>
</dbReference>
<keyword evidence="11" id="KW-1185">Reference proteome</keyword>
<dbReference type="EMBL" id="BNCO01000014">
    <property type="protein sequence ID" value="GIL52847.1"/>
    <property type="molecule type" value="Genomic_DNA"/>
</dbReference>
<comment type="caution">
    <text evidence="10">The sequence shown here is derived from an EMBL/GenBank/DDBJ whole genome shotgun (WGS) entry which is preliminary data.</text>
</comment>
<evidence type="ECO:0000313" key="11">
    <source>
        <dbReference type="Proteomes" id="UP000747399"/>
    </source>
</evidence>
<dbReference type="CDD" id="cd02440">
    <property type="entry name" value="AdoMet_MTases"/>
    <property type="match status" value="1"/>
</dbReference>
<feature type="binding site" evidence="6">
    <location>
        <position position="181"/>
    </location>
    <ligand>
        <name>S-adenosyl-L-methionine</name>
        <dbReference type="ChEBI" id="CHEBI:59789"/>
    </ligand>
</feature>
<dbReference type="FunFam" id="1.10.8.100:FF:000001">
    <property type="entry name" value="Ribosomal RNA small subunit methyltransferase A"/>
    <property type="match status" value="1"/>
</dbReference>
<reference evidence="10" key="1">
    <citation type="journal article" date="2021" name="Proc. Natl. Acad. Sci. U.S.A.">
        <title>Three genomes in the algal genus Volvox reveal the fate of a haploid sex-determining region after a transition to homothallism.</title>
        <authorList>
            <person name="Yamamoto K."/>
            <person name="Hamaji T."/>
            <person name="Kawai-Toyooka H."/>
            <person name="Matsuzaki R."/>
            <person name="Takahashi F."/>
            <person name="Nishimura Y."/>
            <person name="Kawachi M."/>
            <person name="Noguchi H."/>
            <person name="Minakuchi Y."/>
            <person name="Umen J.G."/>
            <person name="Toyoda A."/>
            <person name="Nozaki H."/>
        </authorList>
    </citation>
    <scope>NUCLEOTIDE SEQUENCE</scope>
    <source>
        <strain evidence="10">NIES-3780</strain>
    </source>
</reference>
<dbReference type="SUPFAM" id="SSF53335">
    <property type="entry name" value="S-adenosyl-L-methionine-dependent methyltransferases"/>
    <property type="match status" value="1"/>
</dbReference>
<dbReference type="InterPro" id="IPR020596">
    <property type="entry name" value="rRNA_Ade_Mease_Trfase_CS"/>
</dbReference>
<evidence type="ECO:0000256" key="1">
    <source>
        <dbReference type="ARBA" id="ARBA00022552"/>
    </source>
</evidence>
<dbReference type="PROSITE" id="PS01131">
    <property type="entry name" value="RRNA_A_DIMETH"/>
    <property type="match status" value="1"/>
</dbReference>
<dbReference type="PANTHER" id="PTHR11727:SF27">
    <property type="entry name" value="RIBOSOMAL RNA SMALL SUBUNIT METHYLTRANSFERASE, CHLOROPLASTIC"/>
    <property type="match status" value="1"/>
</dbReference>
<evidence type="ECO:0000259" key="9">
    <source>
        <dbReference type="SMART" id="SM00650"/>
    </source>
</evidence>
<dbReference type="InterPro" id="IPR001737">
    <property type="entry name" value="KsgA/Erm"/>
</dbReference>
<feature type="compositionally biased region" description="Basic and acidic residues" evidence="8">
    <location>
        <begin position="49"/>
        <end position="61"/>
    </location>
</feature>
<feature type="region of interest" description="Disordered" evidence="8">
    <location>
        <begin position="472"/>
        <end position="493"/>
    </location>
</feature>
<dbReference type="EC" id="2.1.1.-" evidence="7"/>
<accession>A0A8J4B2W2</accession>